<dbReference type="Proteomes" id="UP000011607">
    <property type="component" value="Unassembled WGS sequence"/>
</dbReference>
<feature type="region of interest" description="Disordered" evidence="1">
    <location>
        <begin position="1"/>
        <end position="33"/>
    </location>
</feature>
<evidence type="ECO:0008006" key="4">
    <source>
        <dbReference type="Google" id="ProtNLM"/>
    </source>
</evidence>
<dbReference type="InterPro" id="IPR006311">
    <property type="entry name" value="TAT_signal"/>
</dbReference>
<dbReference type="RefSeq" id="WP_006673511.1">
    <property type="nucleotide sequence ID" value="NZ_AOMA01000126.1"/>
</dbReference>
<feature type="compositionally biased region" description="Acidic residues" evidence="1">
    <location>
        <begin position="323"/>
        <end position="342"/>
    </location>
</feature>
<reference evidence="2 3" key="1">
    <citation type="journal article" date="2014" name="PLoS Genet.">
        <title>Phylogenetically driven sequencing of extremely halophilic archaea reveals strategies for static and dynamic osmo-response.</title>
        <authorList>
            <person name="Becker E.A."/>
            <person name="Seitzer P.M."/>
            <person name="Tritt A."/>
            <person name="Larsen D."/>
            <person name="Krusor M."/>
            <person name="Yao A.I."/>
            <person name="Wu D."/>
            <person name="Madern D."/>
            <person name="Eisen J.A."/>
            <person name="Darling A.E."/>
            <person name="Facciotti M.T."/>
        </authorList>
    </citation>
    <scope>NUCLEOTIDE SEQUENCE [LARGE SCALE GENOMIC DNA]</scope>
    <source>
        <strain evidence="2 3">JCM 10879</strain>
    </source>
</reference>
<proteinExistence type="predicted"/>
<organism evidence="2 3">
    <name type="scientific">Halobiforma nitratireducens JCM 10879</name>
    <dbReference type="NCBI Taxonomy" id="1227454"/>
    <lineage>
        <taxon>Archaea</taxon>
        <taxon>Methanobacteriati</taxon>
        <taxon>Methanobacteriota</taxon>
        <taxon>Stenosarchaea group</taxon>
        <taxon>Halobacteria</taxon>
        <taxon>Halobacteriales</taxon>
        <taxon>Natrialbaceae</taxon>
        <taxon>Halobiforma</taxon>
    </lineage>
</organism>
<dbReference type="eggNOG" id="arCOG10187">
    <property type="taxonomic scope" value="Archaea"/>
</dbReference>
<dbReference type="PROSITE" id="PS51318">
    <property type="entry name" value="TAT"/>
    <property type="match status" value="1"/>
</dbReference>
<dbReference type="Gene3D" id="2.160.20.10">
    <property type="entry name" value="Single-stranded right-handed beta-helix, Pectin lyase-like"/>
    <property type="match status" value="1"/>
</dbReference>
<feature type="compositionally biased region" description="Low complexity" evidence="1">
    <location>
        <begin position="277"/>
        <end position="289"/>
    </location>
</feature>
<feature type="region of interest" description="Disordered" evidence="1">
    <location>
        <begin position="277"/>
        <end position="344"/>
    </location>
</feature>
<protein>
    <recommendedName>
        <fullName evidence="4">Right handed beta helix domain-containing protein</fullName>
    </recommendedName>
</protein>
<dbReference type="AlphaFoldDB" id="M0LNY6"/>
<dbReference type="PATRIC" id="fig|1227454.3.peg.2677"/>
<gene>
    <name evidence="2" type="ORF">C446_13029</name>
</gene>
<accession>M0LNY6</accession>
<evidence type="ECO:0000256" key="1">
    <source>
        <dbReference type="SAM" id="MobiDB-lite"/>
    </source>
</evidence>
<dbReference type="InterPro" id="IPR011050">
    <property type="entry name" value="Pectin_lyase_fold/virulence"/>
</dbReference>
<sequence length="605" mass="63846">MAREPSVLDDESAGDGESGATGERAVDTASDDGNKGLLDRRSYVKLAGVTTAAAAATLPGTASADEEYEEITARGQVITIGQGETFENKLIDLTTGNTVTLVVEGGNSVIRNVGFEGLHRGSGFMISITATSGDVLVENVYLGDGSTKEGGTHTHGPGAVFMHRNANCNVTFRHCNVQGYPNNGFYCSNTAYGGSARFEHCFGKNNGVSTFRIAGGNDEIVDCVAYNDGTDYGPGWGGYVEDSGRPLWVWPGGTVSIADSEFAAGSYPYAAVMRGSGSARMSGGAIRGRVQGGGLRRSGVSSSPGLGLPEGVPTSAREAATGDADDSNPDREEESSGDDEEELPHVLLFDGDDSDVSRYEFVVDGDVVATTHDGATIDEETEIEDGTVHGIVADWKDAFRFDGDLETVTVDGPATVLLDGEEIDPDEYGEELPHTLEVEGQGEPTSFEITVDGTIEFDGDEDPDDEATTISGSTVQSSVTDGSQAFRFSGAITDVTIIEGDAVVTVDGEEIDPDEYGDDQLLPHAILIDGTDTEEPTTYSFEVEGRVVEATFCQLTIDDERVYEDGVVRGVVAGGRQAYWFDGGFESFTLLGDASVDVQYNARDQ</sequence>
<keyword evidence="3" id="KW-1185">Reference proteome</keyword>
<evidence type="ECO:0000313" key="2">
    <source>
        <dbReference type="EMBL" id="EMA35257.1"/>
    </source>
</evidence>
<name>M0LNY6_9EURY</name>
<feature type="compositionally biased region" description="Low complexity" evidence="1">
    <location>
        <begin position="297"/>
        <end position="313"/>
    </location>
</feature>
<dbReference type="OrthoDB" id="202667at2157"/>
<dbReference type="EMBL" id="AOMA01000126">
    <property type="protein sequence ID" value="EMA35257.1"/>
    <property type="molecule type" value="Genomic_DNA"/>
</dbReference>
<dbReference type="InterPro" id="IPR012334">
    <property type="entry name" value="Pectin_lyas_fold"/>
</dbReference>
<dbReference type="SUPFAM" id="SSF51126">
    <property type="entry name" value="Pectin lyase-like"/>
    <property type="match status" value="1"/>
</dbReference>
<evidence type="ECO:0000313" key="3">
    <source>
        <dbReference type="Proteomes" id="UP000011607"/>
    </source>
</evidence>
<comment type="caution">
    <text evidence="2">The sequence shown here is derived from an EMBL/GenBank/DDBJ whole genome shotgun (WGS) entry which is preliminary data.</text>
</comment>